<evidence type="ECO:0000313" key="2">
    <source>
        <dbReference type="Proteomes" id="UP001519287"/>
    </source>
</evidence>
<evidence type="ECO:0000313" key="1">
    <source>
        <dbReference type="EMBL" id="MBP1994077.1"/>
    </source>
</evidence>
<accession>A0ABS4J2M5</accession>
<dbReference type="Proteomes" id="UP001519287">
    <property type="component" value="Unassembled WGS sequence"/>
</dbReference>
<protein>
    <submittedName>
        <fullName evidence="1">Uncharacterized protein</fullName>
    </submittedName>
</protein>
<reference evidence="1 2" key="1">
    <citation type="submission" date="2021-03" db="EMBL/GenBank/DDBJ databases">
        <title>Genomic Encyclopedia of Type Strains, Phase IV (KMG-IV): sequencing the most valuable type-strain genomes for metagenomic binning, comparative biology and taxonomic classification.</title>
        <authorList>
            <person name="Goeker M."/>
        </authorList>
    </citation>
    <scope>NUCLEOTIDE SEQUENCE [LARGE SCALE GENOMIC DNA]</scope>
    <source>
        <strain evidence="1 2">DSM 26048</strain>
    </source>
</reference>
<sequence length="77" mass="8611">MSKHYGVVILRFDSGDYQYVSSSHAGYVPSECIALLQTGINGQAAEIINYLTEHKFKIKAFNPIGIDDLIYTLVRES</sequence>
<dbReference type="EMBL" id="JAGGLB010000023">
    <property type="protein sequence ID" value="MBP1994077.1"/>
    <property type="molecule type" value="Genomic_DNA"/>
</dbReference>
<name>A0ABS4J2M5_9BACL</name>
<organism evidence="1 2">
    <name type="scientific">Paenibacillus eucommiae</name>
    <dbReference type="NCBI Taxonomy" id="1355755"/>
    <lineage>
        <taxon>Bacteria</taxon>
        <taxon>Bacillati</taxon>
        <taxon>Bacillota</taxon>
        <taxon>Bacilli</taxon>
        <taxon>Bacillales</taxon>
        <taxon>Paenibacillaceae</taxon>
        <taxon>Paenibacillus</taxon>
    </lineage>
</organism>
<comment type="caution">
    <text evidence="1">The sequence shown here is derived from an EMBL/GenBank/DDBJ whole genome shotgun (WGS) entry which is preliminary data.</text>
</comment>
<proteinExistence type="predicted"/>
<keyword evidence="2" id="KW-1185">Reference proteome</keyword>
<dbReference type="RefSeq" id="WP_209975934.1">
    <property type="nucleotide sequence ID" value="NZ_JAGGLB010000023.1"/>
</dbReference>
<gene>
    <name evidence="1" type="ORF">J2Z66_005703</name>
</gene>